<feature type="transmembrane region" description="Helical" evidence="1">
    <location>
        <begin position="60"/>
        <end position="84"/>
    </location>
</feature>
<reference evidence="2 3" key="2">
    <citation type="journal article" date="2021" name="Microorganisms">
        <title>The Ever-Expanding Pseudomonas Genus: Description of 43 New Species and Partition of the Pseudomonas putida Group.</title>
        <authorList>
            <person name="Girard L."/>
            <person name="Lood C."/>
            <person name="Hofte M."/>
            <person name="Vandamme P."/>
            <person name="Rokni-Zadeh H."/>
            <person name="van Noort V."/>
            <person name="Lavigne R."/>
            <person name="De Mot R."/>
        </authorList>
    </citation>
    <scope>NUCLEOTIDE SEQUENCE [LARGE SCALE GENOMIC DNA]</scope>
    <source>
        <strain evidence="2 3">RW8P3</strain>
    </source>
</reference>
<keyword evidence="1" id="KW-1133">Transmembrane helix</keyword>
<gene>
    <name evidence="2" type="ORF">HU752_020160</name>
</gene>
<dbReference type="Proteomes" id="UP000634530">
    <property type="component" value="Chromosome"/>
</dbReference>
<protein>
    <submittedName>
        <fullName evidence="2">TIGR03745 family integrating conjugative element membrane protein</fullName>
    </submittedName>
</protein>
<reference evidence="2 3" key="1">
    <citation type="journal article" date="2020" name="Microorganisms">
        <title>Reliable Identification of Environmental Pseudomonas Isolates Using the rpoD Gene.</title>
        <authorList>
            <consortium name="The Broad Institute Genome Sequencing Platform"/>
            <person name="Girard L."/>
            <person name="Lood C."/>
            <person name="Rokni-Zadeh H."/>
            <person name="van Noort V."/>
            <person name="Lavigne R."/>
            <person name="De Mot R."/>
        </authorList>
    </citation>
    <scope>NUCLEOTIDE SEQUENCE [LARGE SCALE GENOMIC DNA]</scope>
    <source>
        <strain evidence="2 3">RW8P3</strain>
    </source>
</reference>
<sequence length="125" mass="13224">MNTLSHLSSPSRHITRLVFTLGLLAGQMLSPSRSHAGLPQMEAPSRGDSNGIIQTLQNYGYDIVALVALAISAAAFCGVAYHAYSCYSEVQTGKKTWGQFGLTCGVGALLLVIVIWLLTKGTGVL</sequence>
<dbReference type="AlphaFoldDB" id="A0A9E6TPB0"/>
<organism evidence="2 3">
    <name type="scientific">Pseudomonas vanderleydeniana</name>
    <dbReference type="NCBI Taxonomy" id="2745495"/>
    <lineage>
        <taxon>Bacteria</taxon>
        <taxon>Pseudomonadati</taxon>
        <taxon>Pseudomonadota</taxon>
        <taxon>Gammaproteobacteria</taxon>
        <taxon>Pseudomonadales</taxon>
        <taxon>Pseudomonadaceae</taxon>
        <taxon>Pseudomonas</taxon>
    </lineage>
</organism>
<keyword evidence="1" id="KW-0472">Membrane</keyword>
<dbReference type="RefSeq" id="WP_186688231.1">
    <property type="nucleotide sequence ID" value="NZ_CP077093.1"/>
</dbReference>
<evidence type="ECO:0000313" key="3">
    <source>
        <dbReference type="Proteomes" id="UP000634530"/>
    </source>
</evidence>
<name>A0A9E6TPB0_9PSED</name>
<dbReference type="NCBIfam" id="TIGR03745">
    <property type="entry name" value="conj_TIGR03745"/>
    <property type="match status" value="1"/>
</dbReference>
<dbReference type="Pfam" id="PF11190">
    <property type="entry name" value="DUF2976"/>
    <property type="match status" value="1"/>
</dbReference>
<keyword evidence="3" id="KW-1185">Reference proteome</keyword>
<evidence type="ECO:0000256" key="1">
    <source>
        <dbReference type="SAM" id="Phobius"/>
    </source>
</evidence>
<dbReference type="InterPro" id="IPR021356">
    <property type="entry name" value="Integr_conj_element_PFL4702"/>
</dbReference>
<keyword evidence="1" id="KW-0812">Transmembrane</keyword>
<accession>A0A9E6TPB0</accession>
<feature type="transmembrane region" description="Helical" evidence="1">
    <location>
        <begin position="96"/>
        <end position="118"/>
    </location>
</feature>
<proteinExistence type="predicted"/>
<evidence type="ECO:0000313" key="2">
    <source>
        <dbReference type="EMBL" id="QXI26263.1"/>
    </source>
</evidence>
<dbReference type="EMBL" id="CP077093">
    <property type="protein sequence ID" value="QXI26263.1"/>
    <property type="molecule type" value="Genomic_DNA"/>
</dbReference>
<dbReference type="KEGG" id="pvw:HU752_020160"/>